<name>A0A5D3WHR7_9BACT</name>
<dbReference type="Pfam" id="PF09312">
    <property type="entry name" value="SurA_N"/>
    <property type="match status" value="1"/>
</dbReference>
<evidence type="ECO:0000313" key="10">
    <source>
        <dbReference type="Proteomes" id="UP000324159"/>
    </source>
</evidence>
<dbReference type="OrthoDB" id="14196at2"/>
<evidence type="ECO:0000256" key="3">
    <source>
        <dbReference type="ARBA" id="ARBA00023110"/>
    </source>
</evidence>
<evidence type="ECO:0000256" key="1">
    <source>
        <dbReference type="ARBA" id="ARBA00022729"/>
    </source>
</evidence>
<keyword evidence="1 7" id="KW-0732">Signal</keyword>
<dbReference type="GO" id="GO:0003755">
    <property type="term" value="F:peptidyl-prolyl cis-trans isomerase activity"/>
    <property type="evidence" value="ECO:0007669"/>
    <property type="project" value="UniProtKB-KW"/>
</dbReference>
<dbReference type="InterPro" id="IPR000297">
    <property type="entry name" value="PPIase_PpiC"/>
</dbReference>
<feature type="chain" id="PRO_5022830981" evidence="7">
    <location>
        <begin position="21"/>
        <end position="316"/>
    </location>
</feature>
<dbReference type="AlphaFoldDB" id="A0A5D3WHR7"/>
<evidence type="ECO:0000256" key="5">
    <source>
        <dbReference type="ARBA" id="ARBA00023235"/>
    </source>
</evidence>
<keyword evidence="5 6" id="KW-0413">Isomerase</keyword>
<proteinExistence type="predicted"/>
<comment type="caution">
    <text evidence="9">The sequence shown here is derived from an EMBL/GenBank/DDBJ whole genome shotgun (WGS) entry which is preliminary data.</text>
</comment>
<dbReference type="SUPFAM" id="SSF109998">
    <property type="entry name" value="Triger factor/SurA peptide-binding domain-like"/>
    <property type="match status" value="1"/>
</dbReference>
<evidence type="ECO:0000256" key="2">
    <source>
        <dbReference type="ARBA" id="ARBA00022764"/>
    </source>
</evidence>
<reference evidence="9 10" key="1">
    <citation type="submission" date="2019-07" db="EMBL/GenBank/DDBJ databases">
        <title>Genomic Encyclopedia of Type Strains, Phase IV (KMG-IV): sequencing the most valuable type-strain genomes for metagenomic binning, comparative biology and taxonomic classification.</title>
        <authorList>
            <person name="Goeker M."/>
        </authorList>
    </citation>
    <scope>NUCLEOTIDE SEQUENCE [LARGE SCALE GENOMIC DNA]</scope>
    <source>
        <strain evidence="9 10">SS015</strain>
    </source>
</reference>
<dbReference type="InterPro" id="IPR027304">
    <property type="entry name" value="Trigger_fact/SurA_dom_sf"/>
</dbReference>
<dbReference type="InterPro" id="IPR046357">
    <property type="entry name" value="PPIase_dom_sf"/>
</dbReference>
<feature type="domain" description="PpiC" evidence="8">
    <location>
        <begin position="170"/>
        <end position="270"/>
    </location>
</feature>
<evidence type="ECO:0000256" key="6">
    <source>
        <dbReference type="PROSITE-ProRule" id="PRU00278"/>
    </source>
</evidence>
<dbReference type="EMBL" id="VNIB01000009">
    <property type="protein sequence ID" value="TYO97636.1"/>
    <property type="molecule type" value="Genomic_DNA"/>
</dbReference>
<evidence type="ECO:0000256" key="4">
    <source>
        <dbReference type="ARBA" id="ARBA00023186"/>
    </source>
</evidence>
<gene>
    <name evidence="9" type="ORF">EDC39_10939</name>
</gene>
<organism evidence="9 10">
    <name type="scientific">Geothermobacter ehrlichii</name>
    <dbReference type="NCBI Taxonomy" id="213224"/>
    <lineage>
        <taxon>Bacteria</taxon>
        <taxon>Pseudomonadati</taxon>
        <taxon>Thermodesulfobacteriota</taxon>
        <taxon>Desulfuromonadia</taxon>
        <taxon>Desulfuromonadales</taxon>
        <taxon>Geothermobacteraceae</taxon>
        <taxon>Geothermobacter</taxon>
    </lineage>
</organism>
<dbReference type="Gene3D" id="1.10.4030.10">
    <property type="entry name" value="Porin chaperone SurA, peptide-binding domain"/>
    <property type="match status" value="1"/>
</dbReference>
<feature type="signal peptide" evidence="7">
    <location>
        <begin position="1"/>
        <end position="20"/>
    </location>
</feature>
<dbReference type="PANTHER" id="PTHR47637">
    <property type="entry name" value="CHAPERONE SURA"/>
    <property type="match status" value="1"/>
</dbReference>
<keyword evidence="10" id="KW-1185">Reference proteome</keyword>
<keyword evidence="3 6" id="KW-0697">Rotamase</keyword>
<keyword evidence="4" id="KW-0143">Chaperone</keyword>
<keyword evidence="2" id="KW-0574">Periplasm</keyword>
<dbReference type="RefSeq" id="WP_148896281.1">
    <property type="nucleotide sequence ID" value="NZ_VNIB01000009.1"/>
</dbReference>
<dbReference type="Gene3D" id="3.10.50.40">
    <property type="match status" value="1"/>
</dbReference>
<dbReference type="InterPro" id="IPR015391">
    <property type="entry name" value="SurA_N"/>
</dbReference>
<dbReference type="Pfam" id="PF13145">
    <property type="entry name" value="Rotamase_2"/>
    <property type="match status" value="1"/>
</dbReference>
<dbReference type="PROSITE" id="PS50198">
    <property type="entry name" value="PPIC_PPIASE_2"/>
    <property type="match status" value="1"/>
</dbReference>
<accession>A0A5D3WHR7</accession>
<dbReference type="SUPFAM" id="SSF54534">
    <property type="entry name" value="FKBP-like"/>
    <property type="match status" value="1"/>
</dbReference>
<evidence type="ECO:0000313" key="9">
    <source>
        <dbReference type="EMBL" id="TYO97636.1"/>
    </source>
</evidence>
<dbReference type="InterPro" id="IPR050280">
    <property type="entry name" value="OMP_Chaperone_SurA"/>
</dbReference>
<sequence>MNKLLFSLFFLLVSVLPARAELVSKIAAVVNDDIITTYQLEQEVARVLAKRARGEKLNADQIETLRRTLLDKLIEETLLQQQIEALGLTVSETEIDEAVQDVQRQNKLTTEQLTRALKAQGLTMESYREKLRKQILRLKLLGRQVQSKVDVTDSDIREYFRDHIDEFREPPYIRFSHLIVTLPEKADARREAEARELAEKALARLRGGESLESVVEDLSRQGLAIGGDMGRFKESELSPEIVEALKGMKVGDYSRPLKVPRGFMIFRVDERIPGHIRNFDLVKSEIRQKLIDEAREREFRKWSKSMKKDAYIDIRL</sequence>
<evidence type="ECO:0000259" key="8">
    <source>
        <dbReference type="PROSITE" id="PS50198"/>
    </source>
</evidence>
<protein>
    <submittedName>
        <fullName evidence="9">Periplasmic chaperone for outer membrane proteins SurA</fullName>
    </submittedName>
</protein>
<dbReference type="Proteomes" id="UP000324159">
    <property type="component" value="Unassembled WGS sequence"/>
</dbReference>
<evidence type="ECO:0000256" key="7">
    <source>
        <dbReference type="SAM" id="SignalP"/>
    </source>
</evidence>
<dbReference type="PANTHER" id="PTHR47637:SF1">
    <property type="entry name" value="CHAPERONE SURA"/>
    <property type="match status" value="1"/>
</dbReference>